<dbReference type="InterPro" id="IPR014014">
    <property type="entry name" value="RNA_helicase_DEAD_Q_motif"/>
</dbReference>
<dbReference type="InterPro" id="IPR027417">
    <property type="entry name" value="P-loop_NTPase"/>
</dbReference>
<organism evidence="12 13">
    <name type="scientific">Bosea massiliensis</name>
    <dbReference type="NCBI Taxonomy" id="151419"/>
    <lineage>
        <taxon>Bacteria</taxon>
        <taxon>Pseudomonadati</taxon>
        <taxon>Pseudomonadota</taxon>
        <taxon>Alphaproteobacteria</taxon>
        <taxon>Hyphomicrobiales</taxon>
        <taxon>Boseaceae</taxon>
        <taxon>Bosea</taxon>
    </lineage>
</organism>
<feature type="short sequence motif" description="Q motif" evidence="6">
    <location>
        <begin position="1"/>
        <end position="27"/>
    </location>
</feature>
<feature type="compositionally biased region" description="Basic and acidic residues" evidence="8">
    <location>
        <begin position="685"/>
        <end position="701"/>
    </location>
</feature>
<dbReference type="RefSeq" id="WP_066722239.1">
    <property type="nucleotide sequence ID" value="NZ_JBHSLU010000003.1"/>
</dbReference>
<feature type="compositionally biased region" description="Basic and acidic residues" evidence="8">
    <location>
        <begin position="663"/>
        <end position="672"/>
    </location>
</feature>
<keyword evidence="3 7" id="KW-0347">Helicase</keyword>
<gene>
    <name evidence="12" type="ORF">ACFPN9_00415</name>
</gene>
<feature type="region of interest" description="Disordered" evidence="8">
    <location>
        <begin position="433"/>
        <end position="481"/>
    </location>
</feature>
<dbReference type="PROSITE" id="PS51195">
    <property type="entry name" value="Q_MOTIF"/>
    <property type="match status" value="1"/>
</dbReference>
<dbReference type="PROSITE" id="PS51192">
    <property type="entry name" value="HELICASE_ATP_BIND_1"/>
    <property type="match status" value="1"/>
</dbReference>
<dbReference type="CDD" id="cd18787">
    <property type="entry name" value="SF2_C_DEAD"/>
    <property type="match status" value="1"/>
</dbReference>
<dbReference type="GO" id="GO:0004386">
    <property type="term" value="F:helicase activity"/>
    <property type="evidence" value="ECO:0007669"/>
    <property type="project" value="UniProtKB-KW"/>
</dbReference>
<reference evidence="13" key="1">
    <citation type="journal article" date="2019" name="Int. J. Syst. Evol. Microbiol.">
        <title>The Global Catalogue of Microorganisms (GCM) 10K type strain sequencing project: providing services to taxonomists for standard genome sequencing and annotation.</title>
        <authorList>
            <consortium name="The Broad Institute Genomics Platform"/>
            <consortium name="The Broad Institute Genome Sequencing Center for Infectious Disease"/>
            <person name="Wu L."/>
            <person name="Ma J."/>
        </authorList>
    </citation>
    <scope>NUCLEOTIDE SEQUENCE [LARGE SCALE GENOMIC DNA]</scope>
    <source>
        <strain evidence="13">CCUG 43117</strain>
    </source>
</reference>
<dbReference type="InterPro" id="IPR012677">
    <property type="entry name" value="Nucleotide-bd_a/b_plait_sf"/>
</dbReference>
<dbReference type="SMART" id="SM00490">
    <property type="entry name" value="HELICc"/>
    <property type="match status" value="1"/>
</dbReference>
<dbReference type="Pfam" id="PF00271">
    <property type="entry name" value="Helicase_C"/>
    <property type="match status" value="1"/>
</dbReference>
<evidence type="ECO:0000256" key="5">
    <source>
        <dbReference type="ARBA" id="ARBA00038437"/>
    </source>
</evidence>
<evidence type="ECO:0000256" key="4">
    <source>
        <dbReference type="ARBA" id="ARBA00022840"/>
    </source>
</evidence>
<keyword evidence="2 7" id="KW-0378">Hydrolase</keyword>
<feature type="domain" description="Helicase ATP-binding" evidence="9">
    <location>
        <begin position="30"/>
        <end position="206"/>
    </location>
</feature>
<dbReference type="Proteomes" id="UP001596060">
    <property type="component" value="Unassembled WGS sequence"/>
</dbReference>
<dbReference type="CDD" id="cd12252">
    <property type="entry name" value="RRM_DbpA"/>
    <property type="match status" value="1"/>
</dbReference>
<proteinExistence type="inferred from homology"/>
<evidence type="ECO:0000313" key="12">
    <source>
        <dbReference type="EMBL" id="MFC5503713.1"/>
    </source>
</evidence>
<dbReference type="PROSITE" id="PS51194">
    <property type="entry name" value="HELICASE_CTER"/>
    <property type="match status" value="1"/>
</dbReference>
<feature type="domain" description="DEAD-box RNA helicase Q" evidence="11">
    <location>
        <begin position="1"/>
        <end position="27"/>
    </location>
</feature>
<dbReference type="InterPro" id="IPR011545">
    <property type="entry name" value="DEAD/DEAH_box_helicase_dom"/>
</dbReference>
<dbReference type="InterPro" id="IPR005580">
    <property type="entry name" value="DbpA/CsdA_RNA-bd_dom"/>
</dbReference>
<dbReference type="Gene3D" id="3.40.50.300">
    <property type="entry name" value="P-loop containing nucleotide triphosphate hydrolases"/>
    <property type="match status" value="2"/>
</dbReference>
<feature type="compositionally biased region" description="Basic and acidic residues" evidence="8">
    <location>
        <begin position="557"/>
        <end position="571"/>
    </location>
</feature>
<keyword evidence="13" id="KW-1185">Reference proteome</keyword>
<keyword evidence="4 7" id="KW-0067">ATP-binding</keyword>
<evidence type="ECO:0000259" key="9">
    <source>
        <dbReference type="PROSITE" id="PS51192"/>
    </source>
</evidence>
<feature type="domain" description="Helicase C-terminal" evidence="10">
    <location>
        <begin position="233"/>
        <end position="381"/>
    </location>
</feature>
<evidence type="ECO:0000259" key="11">
    <source>
        <dbReference type="PROSITE" id="PS51195"/>
    </source>
</evidence>
<comment type="similarity">
    <text evidence="5 7">Belongs to the DEAD box helicase family.</text>
</comment>
<protein>
    <submittedName>
        <fullName evidence="12">DEAD/DEAH box helicase</fullName>
    </submittedName>
</protein>
<evidence type="ECO:0000313" key="13">
    <source>
        <dbReference type="Proteomes" id="UP001596060"/>
    </source>
</evidence>
<dbReference type="CDD" id="cd00268">
    <property type="entry name" value="DEADc"/>
    <property type="match status" value="1"/>
</dbReference>
<evidence type="ECO:0000256" key="6">
    <source>
        <dbReference type="PROSITE-ProRule" id="PRU00552"/>
    </source>
</evidence>
<dbReference type="InterPro" id="IPR000629">
    <property type="entry name" value="RNA-helicase_DEAD-box_CS"/>
</dbReference>
<feature type="compositionally biased region" description="Basic and acidic residues" evidence="8">
    <location>
        <begin position="438"/>
        <end position="474"/>
    </location>
</feature>
<feature type="compositionally biased region" description="Low complexity" evidence="8">
    <location>
        <begin position="705"/>
        <end position="727"/>
    </location>
</feature>
<dbReference type="PANTHER" id="PTHR47959">
    <property type="entry name" value="ATP-DEPENDENT RNA HELICASE RHLE-RELATED"/>
    <property type="match status" value="1"/>
</dbReference>
<dbReference type="InterPro" id="IPR044742">
    <property type="entry name" value="DEAD/DEAH_RhlB"/>
</dbReference>
<evidence type="ECO:0000256" key="2">
    <source>
        <dbReference type="ARBA" id="ARBA00022801"/>
    </source>
</evidence>
<comment type="caution">
    <text evidence="12">The sequence shown here is derived from an EMBL/GenBank/DDBJ whole genome shotgun (WGS) entry which is preliminary data.</text>
</comment>
<dbReference type="EMBL" id="JBHSLU010000003">
    <property type="protein sequence ID" value="MFC5503713.1"/>
    <property type="molecule type" value="Genomic_DNA"/>
</dbReference>
<evidence type="ECO:0000256" key="1">
    <source>
        <dbReference type="ARBA" id="ARBA00022741"/>
    </source>
</evidence>
<dbReference type="PANTHER" id="PTHR47959:SF1">
    <property type="entry name" value="ATP-DEPENDENT RNA HELICASE DBPA"/>
    <property type="match status" value="1"/>
</dbReference>
<keyword evidence="1 7" id="KW-0547">Nucleotide-binding</keyword>
<dbReference type="InterPro" id="IPR014001">
    <property type="entry name" value="Helicase_ATP-bd"/>
</dbReference>
<evidence type="ECO:0000256" key="3">
    <source>
        <dbReference type="ARBA" id="ARBA00022806"/>
    </source>
</evidence>
<accession>A0ABW0NVG3</accession>
<name>A0ABW0NVG3_9HYPH</name>
<dbReference type="InterPro" id="IPR050079">
    <property type="entry name" value="DEAD_box_RNA_helicase"/>
</dbReference>
<dbReference type="SMART" id="SM00487">
    <property type="entry name" value="DEXDc"/>
    <property type="match status" value="1"/>
</dbReference>
<dbReference type="Pfam" id="PF00270">
    <property type="entry name" value="DEAD"/>
    <property type="match status" value="1"/>
</dbReference>
<sequence length="735" mass="80255">MSFLTSSAPLARALAERNYSEPTPVQSAVLEEAAAGRDLLVSSQTGSGKTVAYGLAIGATLLGEAEAFGRAGQPLALIIAPTRELALQVQRELAWLYKHANARIIACVGGMDPRREAALLDEGAHVVVGTPGRLRDHIERHRLDVSALKAVVLDEADEMLDLGFRDDLEFILKTAPAERRSLLFSATLPKAIIQLAKSYQNDALRIEVAGTPGGHADIEYRAIRCYPKEAELAVVNLLRFHDSPCSLVFCNTRNAVRHLEAILLERGFSAVALSGELSQSERNSALQALRDGRARVCVATDVAARGIDLPGLTLVIHAELPNDPEVMQHRSGRTGRAGKKGTSVLLVPPSRRRKAEMLLAEAKVEAVWAGPPTQDEIRALDQERLLSDPILTGEPGEVDAAMVEALLAGRTANEIAAALVRIYRARLPASEEVGDPNYARDERRPARAREDYAPREGARFGEHREGSPRADGPRKAGPRGDTVWFRLSVGRKDGADPRQLLPMLCRRGKITRDEVGAIRIFDKETKVEIDADVAERFYELAKAVDRDKIAIEPVTGEEERRPAKPFAEKASHAPAPYNKPERDGEARPARAYEKKPYDKKPYEKKPYEGGDRKPYAKKAYEPKPYEARPEAKPYEGGEKKPYEGKKKAYEGKSKPFGAGKAYDPVRSDREALADPNVSFRGGPKPRLDKPAGDKPSGEKKPYAPKPFGAGKSGAGKSFAGKSFAGKAPFKGKKPR</sequence>
<dbReference type="Pfam" id="PF03880">
    <property type="entry name" value="DbpA"/>
    <property type="match status" value="1"/>
</dbReference>
<evidence type="ECO:0000256" key="7">
    <source>
        <dbReference type="RuleBase" id="RU000492"/>
    </source>
</evidence>
<dbReference type="Gene3D" id="3.30.70.330">
    <property type="match status" value="1"/>
</dbReference>
<feature type="compositionally biased region" description="Basic and acidic residues" evidence="8">
    <location>
        <begin position="579"/>
        <end position="653"/>
    </location>
</feature>
<evidence type="ECO:0000259" key="10">
    <source>
        <dbReference type="PROSITE" id="PS51194"/>
    </source>
</evidence>
<feature type="region of interest" description="Disordered" evidence="8">
    <location>
        <begin position="554"/>
        <end position="735"/>
    </location>
</feature>
<evidence type="ECO:0000256" key="8">
    <source>
        <dbReference type="SAM" id="MobiDB-lite"/>
    </source>
</evidence>
<dbReference type="PROSITE" id="PS00039">
    <property type="entry name" value="DEAD_ATP_HELICASE"/>
    <property type="match status" value="1"/>
</dbReference>
<dbReference type="InterPro" id="IPR001650">
    <property type="entry name" value="Helicase_C-like"/>
</dbReference>
<dbReference type="SUPFAM" id="SSF52540">
    <property type="entry name" value="P-loop containing nucleoside triphosphate hydrolases"/>
    <property type="match status" value="1"/>
</dbReference>